<dbReference type="EMBL" id="JACIEM010000002">
    <property type="protein sequence ID" value="MBB4003063.1"/>
    <property type="molecule type" value="Genomic_DNA"/>
</dbReference>
<gene>
    <name evidence="1" type="ORF">GGR03_002138</name>
</gene>
<dbReference type="GO" id="GO:0032259">
    <property type="term" value="P:methylation"/>
    <property type="evidence" value="ECO:0007669"/>
    <property type="project" value="UniProtKB-KW"/>
</dbReference>
<name>A0A7W6MPL0_9HYPH</name>
<sequence length="238" mass="26887">MSSIGQTHDANSANPAVQQLAAQVNALPWHHQIDFGNGILSPGKAPISLFREQAEIYFRDIITGKSFLDIGCWDGFNSFEARRRGASRVLAADHFAWSDQCWGDRASFELARKHLAPEVEAIDIDLPDMTPDTVGRFDVVLFAGVFYHLRHPFLVLENIARLSKEWLIIETHMDAANVPQPAMIFYPTTELANDPTNWWGPNRACVEAMLRDVGFPHVEFTPNPQHPNRGIFRAKRQQ</sequence>
<keyword evidence="1" id="KW-0489">Methyltransferase</keyword>
<evidence type="ECO:0000313" key="1">
    <source>
        <dbReference type="EMBL" id="MBB4003063.1"/>
    </source>
</evidence>
<dbReference type="Gene3D" id="3.40.50.150">
    <property type="entry name" value="Vaccinia Virus protein VP39"/>
    <property type="match status" value="1"/>
</dbReference>
<dbReference type="Proteomes" id="UP000588647">
    <property type="component" value="Unassembled WGS sequence"/>
</dbReference>
<proteinExistence type="predicted"/>
<comment type="caution">
    <text evidence="1">The sequence shown here is derived from an EMBL/GenBank/DDBJ whole genome shotgun (WGS) entry which is preliminary data.</text>
</comment>
<reference evidence="1 2" key="1">
    <citation type="submission" date="2020-08" db="EMBL/GenBank/DDBJ databases">
        <title>Genomic Encyclopedia of Type Strains, Phase IV (KMG-IV): sequencing the most valuable type-strain genomes for metagenomic binning, comparative biology and taxonomic classification.</title>
        <authorList>
            <person name="Goeker M."/>
        </authorList>
    </citation>
    <scope>NUCLEOTIDE SEQUENCE [LARGE SCALE GENOMIC DNA]</scope>
    <source>
        <strain evidence="1 2">DSM 103570</strain>
    </source>
</reference>
<dbReference type="GO" id="GO:0008168">
    <property type="term" value="F:methyltransferase activity"/>
    <property type="evidence" value="ECO:0007669"/>
    <property type="project" value="UniProtKB-KW"/>
</dbReference>
<evidence type="ECO:0000313" key="2">
    <source>
        <dbReference type="Proteomes" id="UP000588647"/>
    </source>
</evidence>
<dbReference type="InterPro" id="IPR027555">
    <property type="entry name" value="Mo5U34_MeTrfas-like"/>
</dbReference>
<dbReference type="InterPro" id="IPR029063">
    <property type="entry name" value="SAM-dependent_MTases_sf"/>
</dbReference>
<protein>
    <submittedName>
        <fullName evidence="1">tRNA (Mo5U34)-methyltransferase</fullName>
        <ecNumber evidence="1">2.1.1.-</ecNumber>
    </submittedName>
</protein>
<keyword evidence="1" id="KW-0808">Transferase</keyword>
<keyword evidence="2" id="KW-1185">Reference proteome</keyword>
<dbReference type="SUPFAM" id="SSF53335">
    <property type="entry name" value="S-adenosyl-L-methionine-dependent methyltransferases"/>
    <property type="match status" value="1"/>
</dbReference>
<dbReference type="EC" id="2.1.1.-" evidence="1"/>
<dbReference type="Pfam" id="PF08003">
    <property type="entry name" value="Methyltransf_9"/>
    <property type="match status" value="1"/>
</dbReference>
<organism evidence="1 2">
    <name type="scientific">Aurantimonas endophytica</name>
    <dbReference type="NCBI Taxonomy" id="1522175"/>
    <lineage>
        <taxon>Bacteria</taxon>
        <taxon>Pseudomonadati</taxon>
        <taxon>Pseudomonadota</taxon>
        <taxon>Alphaproteobacteria</taxon>
        <taxon>Hyphomicrobiales</taxon>
        <taxon>Aurantimonadaceae</taxon>
        <taxon>Aurantimonas</taxon>
    </lineage>
</organism>
<dbReference type="AlphaFoldDB" id="A0A7W6MPL0"/>
<dbReference type="CDD" id="cd02440">
    <property type="entry name" value="AdoMet_MTases"/>
    <property type="match status" value="1"/>
</dbReference>
<dbReference type="RefSeq" id="WP_183207718.1">
    <property type="nucleotide sequence ID" value="NZ_JAAAMM010000002.1"/>
</dbReference>
<accession>A0A7W6MPL0</accession>